<feature type="binding site" evidence="3">
    <location>
        <begin position="565"/>
        <end position="567"/>
    </location>
    <ligand>
        <name>NAD(+)</name>
        <dbReference type="ChEBI" id="CHEBI:57540"/>
    </ligand>
</feature>
<comment type="subcellular location">
    <subcellularLocation>
        <location evidence="3">Mitochondrion matrix</location>
    </subcellularLocation>
</comment>
<evidence type="ECO:0000256" key="3">
    <source>
        <dbReference type="HAMAP-Rule" id="MF_03161"/>
    </source>
</evidence>
<evidence type="ECO:0000256" key="5">
    <source>
        <dbReference type="SAM" id="MobiDB-lite"/>
    </source>
</evidence>
<keyword evidence="1 3" id="KW-0479">Metal-binding</keyword>
<dbReference type="HAMAP" id="MF_01967">
    <property type="entry name" value="Sirtuin_ClassII"/>
    <property type="match status" value="1"/>
</dbReference>
<dbReference type="PANTHER" id="PTHR11085">
    <property type="entry name" value="NAD-DEPENDENT PROTEIN DEACYLASE SIRTUIN-5, MITOCHONDRIAL-RELATED"/>
    <property type="match status" value="1"/>
</dbReference>
<evidence type="ECO:0000256" key="1">
    <source>
        <dbReference type="ARBA" id="ARBA00022723"/>
    </source>
</evidence>
<feature type="binding site" evidence="3 4">
    <location>
        <position position="502"/>
    </location>
    <ligand>
        <name>Zn(2+)</name>
        <dbReference type="ChEBI" id="CHEBI:29105"/>
    </ligand>
</feature>
<keyword evidence="8" id="KW-1185">Reference proteome</keyword>
<evidence type="ECO:0000256" key="4">
    <source>
        <dbReference type="PROSITE-ProRule" id="PRU00236"/>
    </source>
</evidence>
<feature type="region of interest" description="Disordered" evidence="5">
    <location>
        <begin position="245"/>
        <end position="293"/>
    </location>
</feature>
<dbReference type="CDD" id="cd01409">
    <property type="entry name" value="SIRT4"/>
    <property type="match status" value="1"/>
</dbReference>
<dbReference type="PANTHER" id="PTHR11085:SF10">
    <property type="entry name" value="NAD-DEPENDENT PROTEIN DEACYLASE SIRTUIN-5, MITOCHONDRIAL-RELATED"/>
    <property type="match status" value="1"/>
</dbReference>
<keyword evidence="3" id="KW-0520">NAD</keyword>
<keyword evidence="3" id="KW-0808">Transferase</keyword>
<dbReference type="NCBIfam" id="NF003738">
    <property type="entry name" value="PRK05333.1"/>
    <property type="match status" value="1"/>
</dbReference>
<sequence length="594" mass="67442">MRQRNDSEFIDLLNSLRVGELTTAQLELLCERRHVPINGEFADGVAVRIFPTVRQVDDYNDKITKENAKLHRTYLINAVDKSREVATYGRKPPENVIPKDVNNCGGLLPSIRISVESRVMLRRNISVSEGLVNGAMGIIKKIKWPALRRDQLEDGELPEAVYVKFDDETIGRRLKDSNGCVPIPPSSTTFQAVRGYGDVERRMLPLILSWAVTVHKLQGTTLERASWFMMSSLLTDRIIEECLEQEDSEEENVSEIEDFEEHSDHESGTEQEASDSDGSSVSEESFPSNLQIENTEDEEYLEDVPLKHTSFVPSYKPPDEKDCKAIKHFISRHQNILILTGAGISTESGIPDYRSEEVGLYARSNHKPVQYQEFIKYPRVRQRYWARNFVGWPKFSAVKPNATHYAIRQLEKTQKVSAIVTQNVDRLHHKAGSENVIELHGTGYIVKCLQCPYEIKRSELQKIMMNENPDMESTFTMIRPDGDVDLSEEQIKKFKVPLCPKCKGPLKPDIVFFGDNVPRHRVERVRSEVSGSDAVFVLGSSLTVYSSYRIILQAKEEKKEVAILNIGPTRADNIVDIKVSTKCSDILTDICNVI</sequence>
<evidence type="ECO:0000259" key="6">
    <source>
        <dbReference type="PROSITE" id="PS50305"/>
    </source>
</evidence>
<proteinExistence type="inferred from homology"/>
<dbReference type="OrthoDB" id="424302at2759"/>
<feature type="binding site" evidence="3">
    <location>
        <begin position="341"/>
        <end position="361"/>
    </location>
    <ligand>
        <name>NAD(+)</name>
        <dbReference type="ChEBI" id="CHEBI:57540"/>
    </ligand>
</feature>
<comment type="catalytic activity">
    <reaction evidence="3">
        <text>N(6)-acetyl-L-lysyl-[protein] + NAD(+) + H2O = 2''-O-acetyl-ADP-D-ribose + nicotinamide + L-lysyl-[protein]</text>
        <dbReference type="Rhea" id="RHEA:43636"/>
        <dbReference type="Rhea" id="RHEA-COMP:9752"/>
        <dbReference type="Rhea" id="RHEA-COMP:10731"/>
        <dbReference type="ChEBI" id="CHEBI:15377"/>
        <dbReference type="ChEBI" id="CHEBI:17154"/>
        <dbReference type="ChEBI" id="CHEBI:29969"/>
        <dbReference type="ChEBI" id="CHEBI:57540"/>
        <dbReference type="ChEBI" id="CHEBI:61930"/>
        <dbReference type="ChEBI" id="CHEBI:83767"/>
        <dbReference type="EC" id="2.3.1.286"/>
    </reaction>
</comment>
<comment type="similarity">
    <text evidence="3">Belongs to the sirtuin family. Class II subfamily.</text>
</comment>
<dbReference type="InterPro" id="IPR026587">
    <property type="entry name" value="Sirtuin_class_II"/>
</dbReference>
<feature type="binding site" evidence="3">
    <location>
        <position position="583"/>
    </location>
    <ligand>
        <name>NAD(+)</name>
        <dbReference type="ChEBI" id="CHEBI:57540"/>
    </ligand>
</feature>
<feature type="binding site" evidence="3 4">
    <location>
        <position position="451"/>
    </location>
    <ligand>
        <name>Zn(2+)</name>
        <dbReference type="ChEBI" id="CHEBI:29105"/>
    </ligand>
</feature>
<evidence type="ECO:0000313" key="7">
    <source>
        <dbReference type="EMBL" id="CAG5044438.1"/>
    </source>
</evidence>
<dbReference type="InterPro" id="IPR026590">
    <property type="entry name" value="Ssirtuin_cat_dom"/>
</dbReference>
<reference evidence="7" key="1">
    <citation type="submission" date="2021-04" db="EMBL/GenBank/DDBJ databases">
        <authorList>
            <person name="Tunstrom K."/>
        </authorList>
    </citation>
    <scope>NUCLEOTIDE SEQUENCE</scope>
</reference>
<dbReference type="PROSITE" id="PS50305">
    <property type="entry name" value="SIRTUIN"/>
    <property type="match status" value="1"/>
</dbReference>
<feature type="binding site" evidence="3">
    <location>
        <begin position="539"/>
        <end position="541"/>
    </location>
    <ligand>
        <name>NAD(+)</name>
        <dbReference type="ChEBI" id="CHEBI:57540"/>
    </ligand>
</feature>
<comment type="function">
    <text evidence="3">NAD-dependent protein deacylase. Catalyzes the NAD-dependent hydrolysis of acyl groups from lysine residues.</text>
</comment>
<evidence type="ECO:0000256" key="2">
    <source>
        <dbReference type="ARBA" id="ARBA00022833"/>
    </source>
</evidence>
<keyword evidence="3" id="KW-0496">Mitochondrion</keyword>
<protein>
    <recommendedName>
        <fullName evidence="3">NAD-dependent protein deacylase</fullName>
        <ecNumber evidence="3">2.3.1.-</ecNumber>
    </recommendedName>
    <alternativeName>
        <fullName evidence="3">Regulatory protein SIR2 homolog</fullName>
    </alternativeName>
</protein>
<evidence type="ECO:0000313" key="8">
    <source>
        <dbReference type="Proteomes" id="UP000691718"/>
    </source>
</evidence>
<dbReference type="Pfam" id="PF02146">
    <property type="entry name" value="SIR2"/>
    <property type="match status" value="1"/>
</dbReference>
<accession>A0A8S3Y1E5</accession>
<keyword evidence="2 3" id="KW-0862">Zinc</keyword>
<dbReference type="InterPro" id="IPR003000">
    <property type="entry name" value="Sirtuin"/>
</dbReference>
<dbReference type="InterPro" id="IPR050134">
    <property type="entry name" value="NAD-dep_sirtuin_deacylases"/>
</dbReference>
<feature type="domain" description="Deacetylase sirtuin-type" evidence="6">
    <location>
        <begin position="316"/>
        <end position="594"/>
    </location>
</feature>
<dbReference type="EMBL" id="CAJQZP010001411">
    <property type="protein sequence ID" value="CAG5044438.1"/>
    <property type="molecule type" value="Genomic_DNA"/>
</dbReference>
<dbReference type="Proteomes" id="UP000691718">
    <property type="component" value="Unassembled WGS sequence"/>
</dbReference>
<dbReference type="AlphaFoldDB" id="A0A8S3Y1E5"/>
<feature type="binding site" evidence="3 4">
    <location>
        <position position="499"/>
    </location>
    <ligand>
        <name>Zn(2+)</name>
        <dbReference type="ChEBI" id="CHEBI:29105"/>
    </ligand>
</feature>
<name>A0A8S3Y1E5_PARAO</name>
<dbReference type="GO" id="GO:0008270">
    <property type="term" value="F:zinc ion binding"/>
    <property type="evidence" value="ECO:0007669"/>
    <property type="project" value="UniProtKB-UniRule"/>
</dbReference>
<feature type="compositionally biased region" description="Low complexity" evidence="5">
    <location>
        <begin position="276"/>
        <end position="288"/>
    </location>
</feature>
<comment type="cofactor">
    <cofactor evidence="3">
        <name>Zn(2+)</name>
        <dbReference type="ChEBI" id="CHEBI:29105"/>
    </cofactor>
    <text evidence="3">Binds 1 zinc ion per subunit.</text>
</comment>
<dbReference type="GO" id="GO:0005759">
    <property type="term" value="C:mitochondrial matrix"/>
    <property type="evidence" value="ECO:0007669"/>
    <property type="project" value="UniProtKB-SubCell"/>
</dbReference>
<dbReference type="GO" id="GO:0070403">
    <property type="term" value="F:NAD+ binding"/>
    <property type="evidence" value="ECO:0007669"/>
    <property type="project" value="UniProtKB-UniRule"/>
</dbReference>
<feature type="active site" description="Proton acceptor" evidence="3 4">
    <location>
        <position position="440"/>
    </location>
</feature>
<gene>
    <name evidence="7" type="ORF">PAPOLLO_LOCUS23041</name>
</gene>
<dbReference type="EC" id="2.3.1.-" evidence="3"/>
<comment type="caution">
    <text evidence="7">The sequence shown here is derived from an EMBL/GenBank/DDBJ whole genome shotgun (WGS) entry which is preliminary data.</text>
</comment>
<feature type="binding site" evidence="3">
    <location>
        <begin position="422"/>
        <end position="425"/>
    </location>
    <ligand>
        <name>NAD(+)</name>
        <dbReference type="ChEBI" id="CHEBI:57540"/>
    </ligand>
</feature>
<feature type="binding site" evidence="3 4">
    <location>
        <position position="448"/>
    </location>
    <ligand>
        <name>Zn(2+)</name>
        <dbReference type="ChEBI" id="CHEBI:29105"/>
    </ligand>
</feature>
<dbReference type="GO" id="GO:0017136">
    <property type="term" value="F:histone deacetylase activity, NAD-dependent"/>
    <property type="evidence" value="ECO:0007669"/>
    <property type="project" value="TreeGrafter"/>
</dbReference>
<feature type="compositionally biased region" description="Acidic residues" evidence="5">
    <location>
        <begin position="245"/>
        <end position="261"/>
    </location>
</feature>
<organism evidence="7 8">
    <name type="scientific">Parnassius apollo</name>
    <name type="common">Apollo butterfly</name>
    <name type="synonym">Papilio apollo</name>
    <dbReference type="NCBI Taxonomy" id="110799"/>
    <lineage>
        <taxon>Eukaryota</taxon>
        <taxon>Metazoa</taxon>
        <taxon>Ecdysozoa</taxon>
        <taxon>Arthropoda</taxon>
        <taxon>Hexapoda</taxon>
        <taxon>Insecta</taxon>
        <taxon>Pterygota</taxon>
        <taxon>Neoptera</taxon>
        <taxon>Endopterygota</taxon>
        <taxon>Lepidoptera</taxon>
        <taxon>Glossata</taxon>
        <taxon>Ditrysia</taxon>
        <taxon>Papilionoidea</taxon>
        <taxon>Papilionidae</taxon>
        <taxon>Parnassiinae</taxon>
        <taxon>Parnassini</taxon>
        <taxon>Parnassius</taxon>
        <taxon>Parnassius</taxon>
    </lineage>
</organism>